<evidence type="ECO:0000313" key="1">
    <source>
        <dbReference type="EMBL" id="CAB0016970.1"/>
    </source>
</evidence>
<keyword evidence="2" id="KW-1185">Reference proteome</keyword>
<dbReference type="EMBL" id="CADCXU010030637">
    <property type="protein sequence ID" value="CAB0016970.1"/>
    <property type="molecule type" value="Genomic_DNA"/>
</dbReference>
<proteinExistence type="predicted"/>
<name>A0A6H5HQM4_9HEMI</name>
<organism evidence="1 2">
    <name type="scientific">Nesidiocoris tenuis</name>
    <dbReference type="NCBI Taxonomy" id="355587"/>
    <lineage>
        <taxon>Eukaryota</taxon>
        <taxon>Metazoa</taxon>
        <taxon>Ecdysozoa</taxon>
        <taxon>Arthropoda</taxon>
        <taxon>Hexapoda</taxon>
        <taxon>Insecta</taxon>
        <taxon>Pterygota</taxon>
        <taxon>Neoptera</taxon>
        <taxon>Paraneoptera</taxon>
        <taxon>Hemiptera</taxon>
        <taxon>Heteroptera</taxon>
        <taxon>Panheteroptera</taxon>
        <taxon>Cimicomorpha</taxon>
        <taxon>Miridae</taxon>
        <taxon>Dicyphina</taxon>
        <taxon>Nesidiocoris</taxon>
    </lineage>
</organism>
<sequence>MRREPRAVGQIQGFQACQTRMDVHEIRALRRHVEEIAVPQTKDFHASWKVFDEYARAVDHVAFDDKRFQIGRLLSQGEHTVESPRRLLGGIRVAQSADRSSSGEERRRRLQAARNRKLRRQVEDTRAEIANSPECLRESPIVRSQIWRMQKCYADDEQVYAPLYLRSRMISYLDSLRLKLLKMAEWPKAPELINLSRVRE</sequence>
<reference evidence="1 2" key="1">
    <citation type="submission" date="2020-02" db="EMBL/GenBank/DDBJ databases">
        <authorList>
            <person name="Ferguson B K."/>
        </authorList>
    </citation>
    <scope>NUCLEOTIDE SEQUENCE [LARGE SCALE GENOMIC DNA]</scope>
</reference>
<protein>
    <submittedName>
        <fullName evidence="1">Uncharacterized protein</fullName>
    </submittedName>
</protein>
<evidence type="ECO:0000313" key="2">
    <source>
        <dbReference type="Proteomes" id="UP000479000"/>
    </source>
</evidence>
<dbReference type="AlphaFoldDB" id="A0A6H5HQM4"/>
<dbReference type="PROSITE" id="PS51257">
    <property type="entry name" value="PROKAR_LIPOPROTEIN"/>
    <property type="match status" value="1"/>
</dbReference>
<dbReference type="Proteomes" id="UP000479000">
    <property type="component" value="Unassembled WGS sequence"/>
</dbReference>
<accession>A0A6H5HQM4</accession>
<gene>
    <name evidence="1" type="ORF">NTEN_LOCUS21086</name>
</gene>